<evidence type="ECO:0000259" key="8">
    <source>
        <dbReference type="Pfam" id="PF02687"/>
    </source>
</evidence>
<keyword evidence="4 7" id="KW-1133">Transmembrane helix</keyword>
<comment type="similarity">
    <text evidence="6">Belongs to the ABC-4 integral membrane protein family.</text>
</comment>
<dbReference type="Pfam" id="PF02687">
    <property type="entry name" value="FtsX"/>
    <property type="match status" value="1"/>
</dbReference>
<keyword evidence="11" id="KW-1185">Reference proteome</keyword>
<evidence type="ECO:0000259" key="9">
    <source>
        <dbReference type="Pfam" id="PF12704"/>
    </source>
</evidence>
<evidence type="ECO:0000256" key="3">
    <source>
        <dbReference type="ARBA" id="ARBA00022692"/>
    </source>
</evidence>
<evidence type="ECO:0000313" key="10">
    <source>
        <dbReference type="EMBL" id="GLC25667.1"/>
    </source>
</evidence>
<dbReference type="PANTHER" id="PTHR30572">
    <property type="entry name" value="MEMBRANE COMPONENT OF TRANSPORTER-RELATED"/>
    <property type="match status" value="1"/>
</dbReference>
<dbReference type="EMBL" id="BRXS01000003">
    <property type="protein sequence ID" value="GLC25667.1"/>
    <property type="molecule type" value="Genomic_DNA"/>
</dbReference>
<feature type="transmembrane region" description="Helical" evidence="7">
    <location>
        <begin position="286"/>
        <end position="314"/>
    </location>
</feature>
<keyword evidence="2" id="KW-1003">Cell membrane</keyword>
<dbReference type="GO" id="GO:0022857">
    <property type="term" value="F:transmembrane transporter activity"/>
    <property type="evidence" value="ECO:0007669"/>
    <property type="project" value="TreeGrafter"/>
</dbReference>
<dbReference type="AlphaFoldDB" id="A0AA37Q8H4"/>
<sequence>MRPGDVLVTALTQIRVSKLRSLFTLLGIIVSVGFLVAVLAIIHGMNAYVTENIADAMVGSNAFQVRRTPLNFALIEDDEWRRIQRRRKLSRADAEAIRGALPDAMAVAVTSGWPTPQADVVWGDRTLGDVLIFGVTAEYQVVQDYRFARGEPLTDLDVRGRRPVIVIGADVADKLFEGVDPVGRQVRIRGALFTVGGVIAAKGRVLGQSFDGFVMMPISTFESLFGRRQTTTVSVKMHRADEVAAGMTRAREAMRVVRRLRPGEADDFSVETADALVAFWQQLTRVLFSVVPAMVAIGIVVGGIVIMNIMLMTVRERTHEIGIRKAVGATRRDIALQFLVEATALATLGGAMGAGAGWALALLVAAASPLPARVTAWSVALALALGAVVGVLFGVYPAMRAARLDPVRAMRAE</sequence>
<feature type="transmembrane region" description="Helical" evidence="7">
    <location>
        <begin position="21"/>
        <end position="42"/>
    </location>
</feature>
<protein>
    <submittedName>
        <fullName evidence="10">ABC transporter permease</fullName>
    </submittedName>
</protein>
<evidence type="ECO:0000256" key="2">
    <source>
        <dbReference type="ARBA" id="ARBA00022475"/>
    </source>
</evidence>
<name>A0AA37Q8H4_9BACT</name>
<gene>
    <name evidence="10" type="ORF">rosag_21800</name>
</gene>
<keyword evidence="3 7" id="KW-0812">Transmembrane</keyword>
<proteinExistence type="inferred from homology"/>
<dbReference type="InterPro" id="IPR050250">
    <property type="entry name" value="Macrolide_Exporter_MacB"/>
</dbReference>
<feature type="domain" description="ABC3 transporter permease C-terminal" evidence="8">
    <location>
        <begin position="294"/>
        <end position="406"/>
    </location>
</feature>
<comment type="caution">
    <text evidence="10">The sequence shown here is derived from an EMBL/GenBank/DDBJ whole genome shotgun (WGS) entry which is preliminary data.</text>
</comment>
<keyword evidence="5 7" id="KW-0472">Membrane</keyword>
<organism evidence="10 11">
    <name type="scientific">Roseisolibacter agri</name>
    <dbReference type="NCBI Taxonomy" id="2014610"/>
    <lineage>
        <taxon>Bacteria</taxon>
        <taxon>Pseudomonadati</taxon>
        <taxon>Gemmatimonadota</taxon>
        <taxon>Gemmatimonadia</taxon>
        <taxon>Gemmatimonadales</taxon>
        <taxon>Gemmatimonadaceae</taxon>
        <taxon>Roseisolibacter</taxon>
    </lineage>
</organism>
<dbReference type="GO" id="GO:0005886">
    <property type="term" value="C:plasma membrane"/>
    <property type="evidence" value="ECO:0007669"/>
    <property type="project" value="UniProtKB-SubCell"/>
</dbReference>
<dbReference type="PANTHER" id="PTHR30572:SF4">
    <property type="entry name" value="ABC TRANSPORTER PERMEASE YTRF"/>
    <property type="match status" value="1"/>
</dbReference>
<accession>A0AA37Q8H4</accession>
<dbReference type="RefSeq" id="WP_284350123.1">
    <property type="nucleotide sequence ID" value="NZ_BRXS01000003.1"/>
</dbReference>
<evidence type="ECO:0000256" key="6">
    <source>
        <dbReference type="ARBA" id="ARBA00038076"/>
    </source>
</evidence>
<comment type="subcellular location">
    <subcellularLocation>
        <location evidence="1">Cell membrane</location>
        <topology evidence="1">Multi-pass membrane protein</topology>
    </subcellularLocation>
</comment>
<feature type="transmembrane region" description="Helical" evidence="7">
    <location>
        <begin position="335"/>
        <end position="368"/>
    </location>
</feature>
<dbReference type="Proteomes" id="UP001161325">
    <property type="component" value="Unassembled WGS sequence"/>
</dbReference>
<dbReference type="Pfam" id="PF12704">
    <property type="entry name" value="MacB_PCD"/>
    <property type="match status" value="1"/>
</dbReference>
<dbReference type="InterPro" id="IPR025857">
    <property type="entry name" value="MacB_PCD"/>
</dbReference>
<evidence type="ECO:0000256" key="7">
    <source>
        <dbReference type="SAM" id="Phobius"/>
    </source>
</evidence>
<dbReference type="InterPro" id="IPR003838">
    <property type="entry name" value="ABC3_permease_C"/>
</dbReference>
<feature type="domain" description="MacB-like periplasmic core" evidence="9">
    <location>
        <begin position="21"/>
        <end position="247"/>
    </location>
</feature>
<reference evidence="10" key="1">
    <citation type="submission" date="2022-08" db="EMBL/GenBank/DDBJ databases">
        <title>Draft genome sequencing of Roseisolibacter agri AW1220.</title>
        <authorList>
            <person name="Tobiishi Y."/>
            <person name="Tonouchi A."/>
        </authorList>
    </citation>
    <scope>NUCLEOTIDE SEQUENCE</scope>
    <source>
        <strain evidence="10">AW1220</strain>
    </source>
</reference>
<evidence type="ECO:0000256" key="5">
    <source>
        <dbReference type="ARBA" id="ARBA00023136"/>
    </source>
</evidence>
<evidence type="ECO:0000313" key="11">
    <source>
        <dbReference type="Proteomes" id="UP001161325"/>
    </source>
</evidence>
<feature type="transmembrane region" description="Helical" evidence="7">
    <location>
        <begin position="374"/>
        <end position="396"/>
    </location>
</feature>
<evidence type="ECO:0000256" key="1">
    <source>
        <dbReference type="ARBA" id="ARBA00004651"/>
    </source>
</evidence>
<evidence type="ECO:0000256" key="4">
    <source>
        <dbReference type="ARBA" id="ARBA00022989"/>
    </source>
</evidence>